<protein>
    <submittedName>
        <fullName evidence="1">Transcription initiation factor IIA large subunit</fullName>
    </submittedName>
</protein>
<gene>
    <name evidence="1" type="ORF">CLIB1444_02S15214</name>
</gene>
<evidence type="ECO:0000313" key="1">
    <source>
        <dbReference type="EMBL" id="CAH6719729.1"/>
    </source>
</evidence>
<comment type="caution">
    <text evidence="1">The sequence shown here is derived from an EMBL/GenBank/DDBJ whole genome shotgun (WGS) entry which is preliminary data.</text>
</comment>
<accession>A0ACA9Y422</accession>
<name>A0ACA9Y422_9ASCO</name>
<evidence type="ECO:0000313" key="2">
    <source>
        <dbReference type="Proteomes" id="UP001152531"/>
    </source>
</evidence>
<reference evidence="1" key="1">
    <citation type="submission" date="2022-06" db="EMBL/GenBank/DDBJ databases">
        <authorList>
            <person name="Legras J.-L."/>
            <person name="Devillers H."/>
            <person name="Grondin C."/>
        </authorList>
    </citation>
    <scope>NUCLEOTIDE SEQUENCE</scope>
    <source>
        <strain evidence="1">CLIB 1444</strain>
    </source>
</reference>
<keyword evidence="2" id="KW-1185">Reference proteome</keyword>
<dbReference type="EMBL" id="CALSDN010000002">
    <property type="protein sequence ID" value="CAH6719729.1"/>
    <property type="molecule type" value="Genomic_DNA"/>
</dbReference>
<dbReference type="Proteomes" id="UP001152531">
    <property type="component" value="Unassembled WGS sequence"/>
</dbReference>
<proteinExistence type="predicted"/>
<organism evidence="1 2">
    <name type="scientific">[Candida] jaroonii</name>
    <dbReference type="NCBI Taxonomy" id="467808"/>
    <lineage>
        <taxon>Eukaryota</taxon>
        <taxon>Fungi</taxon>
        <taxon>Dikarya</taxon>
        <taxon>Ascomycota</taxon>
        <taxon>Saccharomycotina</taxon>
        <taxon>Pichiomycetes</taxon>
        <taxon>Debaryomycetaceae</taxon>
        <taxon>Yamadazyma</taxon>
    </lineage>
</organism>
<sequence length="239" mass="27354">MSNTESSRLYETIIDEVINDSRQDFENSGIEESTLQELKRIWCEKLTQSQVAKFSWDNQPTFQQNISHQPFDNDIKLEHPDLLSYNTGSVNNVIGDNNDLDIQIPNMTSFKQEYDDDDNGLMLPTVTQTDGSNFEITLDNDNAKEFINNLKKLKGVDGVSDDDNDLFNDSDDINSELDDDLESGKSDDEENDQDGHIMLCLYDKVQRIKNKWKCNLKEGVANINGKDYVFQKATGESEW</sequence>